<protein>
    <submittedName>
        <fullName evidence="10">NapH/MauN family ferredoxin-type protein</fullName>
    </submittedName>
</protein>
<dbReference type="Pfam" id="PF12801">
    <property type="entry name" value="Fer4_5"/>
    <property type="match status" value="2"/>
</dbReference>
<evidence type="ECO:0000256" key="8">
    <source>
        <dbReference type="SAM" id="Phobius"/>
    </source>
</evidence>
<dbReference type="AlphaFoldDB" id="A0AAW7QDF7"/>
<sequence>MDKYNTRATIEDTNLFDTFISKNKDGKKRFGIRFYRWLTVIFVHLLFVLSYSMDLQILEGDLSGSRFFGFHLTDPFMTLQVFIATHHIPINLIIGTITIVIVYFLIGGRAYCSWVCPYTILGEIAEKLHVGLKKAKIIKTYKFDYKIKYIFWTIFLLLAFITGYLVFEIINIVGILSRAIIYGWSVALCFVLAIFLVDVFFSQRAWCRYLCPIGTTYSFIGWIGTTKIVWNDSCDHCRVCANVCLVPHVLDLTKKRANIENKKEQTVISGDCTLCGRCIEVCHQDALKYETKLKKLI</sequence>
<name>A0AAW7QDF7_9BACT</name>
<keyword evidence="8" id="KW-1133">Transmembrane helix</keyword>
<evidence type="ECO:0000313" key="11">
    <source>
        <dbReference type="Proteomes" id="UP001170364"/>
    </source>
</evidence>
<evidence type="ECO:0000256" key="4">
    <source>
        <dbReference type="ARBA" id="ARBA00022737"/>
    </source>
</evidence>
<evidence type="ECO:0000256" key="3">
    <source>
        <dbReference type="ARBA" id="ARBA00022723"/>
    </source>
</evidence>
<feature type="transmembrane region" description="Helical" evidence="8">
    <location>
        <begin position="149"/>
        <end position="167"/>
    </location>
</feature>
<reference evidence="10" key="2">
    <citation type="submission" date="2023-01" db="EMBL/GenBank/DDBJ databases">
        <authorList>
            <person name="Uljanovas D."/>
        </authorList>
    </citation>
    <scope>NUCLEOTIDE SEQUENCE</scope>
    <source>
        <strain evidence="10">S41</strain>
    </source>
</reference>
<dbReference type="PROSITE" id="PS51379">
    <property type="entry name" value="4FE4S_FER_2"/>
    <property type="match status" value="1"/>
</dbReference>
<dbReference type="GO" id="GO:0005886">
    <property type="term" value="C:plasma membrane"/>
    <property type="evidence" value="ECO:0007669"/>
    <property type="project" value="TreeGrafter"/>
</dbReference>
<dbReference type="InterPro" id="IPR017896">
    <property type="entry name" value="4Fe4S_Fe-S-bd"/>
</dbReference>
<dbReference type="RefSeq" id="WP_257476157.1">
    <property type="nucleotide sequence ID" value="NZ_JANJYW010000003.1"/>
</dbReference>
<reference evidence="10" key="1">
    <citation type="journal article" date="2023" name="Microorganisms">
        <title>Genomic Characterization of Arcobacter butzleri Strains Isolated from Various Sources in Lithuania.</title>
        <authorList>
            <person name="Uljanovas D."/>
            <person name="Golz G."/>
            <person name="Fleischmann S."/>
            <person name="Kudirkiene E."/>
            <person name="Kasetiene N."/>
            <person name="Grineviciene A."/>
            <person name="Tamuleviciene E."/>
            <person name="Aksomaitiene J."/>
            <person name="Alter T."/>
            <person name="Malakauskas M."/>
        </authorList>
    </citation>
    <scope>NUCLEOTIDE SEQUENCE</scope>
    <source>
        <strain evidence="10">S41</strain>
    </source>
</reference>
<keyword evidence="8" id="KW-0812">Transmembrane</keyword>
<feature type="transmembrane region" description="Helical" evidence="8">
    <location>
        <begin position="88"/>
        <end position="106"/>
    </location>
</feature>
<dbReference type="InterPro" id="IPR051684">
    <property type="entry name" value="Electron_Trans/Redox"/>
</dbReference>
<dbReference type="PANTHER" id="PTHR30176:SF3">
    <property type="entry name" value="FERREDOXIN-TYPE PROTEIN NAPH"/>
    <property type="match status" value="1"/>
</dbReference>
<evidence type="ECO:0000259" key="9">
    <source>
        <dbReference type="PROSITE" id="PS51379"/>
    </source>
</evidence>
<dbReference type="InterPro" id="IPR011886">
    <property type="entry name" value="NapH_MauN"/>
</dbReference>
<dbReference type="GO" id="GO:0051539">
    <property type="term" value="F:4 iron, 4 sulfur cluster binding"/>
    <property type="evidence" value="ECO:0007669"/>
    <property type="project" value="UniProtKB-KW"/>
</dbReference>
<evidence type="ECO:0000256" key="6">
    <source>
        <dbReference type="ARBA" id="ARBA00023004"/>
    </source>
</evidence>
<evidence type="ECO:0000256" key="5">
    <source>
        <dbReference type="ARBA" id="ARBA00022982"/>
    </source>
</evidence>
<feature type="transmembrane region" description="Helical" evidence="8">
    <location>
        <begin position="179"/>
        <end position="201"/>
    </location>
</feature>
<accession>A0AAW7QDF7</accession>
<dbReference type="EMBL" id="JAQJJG010000009">
    <property type="protein sequence ID" value="MDN5123973.1"/>
    <property type="molecule type" value="Genomic_DNA"/>
</dbReference>
<keyword evidence="8" id="KW-0472">Membrane</keyword>
<proteinExistence type="predicted"/>
<feature type="transmembrane region" description="Helical" evidence="8">
    <location>
        <begin position="34"/>
        <end position="53"/>
    </location>
</feature>
<keyword evidence="7" id="KW-0411">Iron-sulfur</keyword>
<evidence type="ECO:0000256" key="7">
    <source>
        <dbReference type="ARBA" id="ARBA00023014"/>
    </source>
</evidence>
<dbReference type="Gene3D" id="3.30.70.20">
    <property type="match status" value="1"/>
</dbReference>
<keyword evidence="5" id="KW-0249">Electron transport</keyword>
<dbReference type="SUPFAM" id="SSF54862">
    <property type="entry name" value="4Fe-4S ferredoxins"/>
    <property type="match status" value="1"/>
</dbReference>
<evidence type="ECO:0000313" key="10">
    <source>
        <dbReference type="EMBL" id="MDN5123973.1"/>
    </source>
</evidence>
<dbReference type="Proteomes" id="UP001170364">
    <property type="component" value="Unassembled WGS sequence"/>
</dbReference>
<keyword evidence="2" id="KW-0004">4Fe-4S</keyword>
<dbReference type="Pfam" id="PF12838">
    <property type="entry name" value="Fer4_7"/>
    <property type="match status" value="1"/>
</dbReference>
<keyword evidence="1" id="KW-0813">Transport</keyword>
<feature type="domain" description="4Fe-4S ferredoxin-type" evidence="9">
    <location>
        <begin position="263"/>
        <end position="292"/>
    </location>
</feature>
<organism evidence="10 11">
    <name type="scientific">Aliarcobacter butzleri</name>
    <dbReference type="NCBI Taxonomy" id="28197"/>
    <lineage>
        <taxon>Bacteria</taxon>
        <taxon>Pseudomonadati</taxon>
        <taxon>Campylobacterota</taxon>
        <taxon>Epsilonproteobacteria</taxon>
        <taxon>Campylobacterales</taxon>
        <taxon>Arcobacteraceae</taxon>
        <taxon>Aliarcobacter</taxon>
    </lineage>
</organism>
<evidence type="ECO:0000256" key="1">
    <source>
        <dbReference type="ARBA" id="ARBA00022448"/>
    </source>
</evidence>
<dbReference type="GO" id="GO:0046872">
    <property type="term" value="F:metal ion binding"/>
    <property type="evidence" value="ECO:0007669"/>
    <property type="project" value="UniProtKB-KW"/>
</dbReference>
<keyword evidence="6" id="KW-0408">Iron</keyword>
<gene>
    <name evidence="10" type="ORF">PJV93_08670</name>
</gene>
<keyword evidence="4" id="KW-0677">Repeat</keyword>
<dbReference type="PANTHER" id="PTHR30176">
    <property type="entry name" value="FERREDOXIN-TYPE PROTEIN NAPH"/>
    <property type="match status" value="1"/>
</dbReference>
<evidence type="ECO:0000256" key="2">
    <source>
        <dbReference type="ARBA" id="ARBA00022485"/>
    </source>
</evidence>
<dbReference type="NCBIfam" id="TIGR02163">
    <property type="entry name" value="napH"/>
    <property type="match status" value="1"/>
</dbReference>
<comment type="caution">
    <text evidence="10">The sequence shown here is derived from an EMBL/GenBank/DDBJ whole genome shotgun (WGS) entry which is preliminary data.</text>
</comment>
<keyword evidence="3" id="KW-0479">Metal-binding</keyword>